<dbReference type="InParanoid" id="A0A4S2N680"/>
<accession>A0A4S2N680</accession>
<dbReference type="Gene3D" id="3.40.50.150">
    <property type="entry name" value="Vaccinia Virus protein VP39"/>
    <property type="match status" value="1"/>
</dbReference>
<dbReference type="AlphaFoldDB" id="A0A4S2N680"/>
<protein>
    <recommendedName>
        <fullName evidence="3">Nicotinamide N-methyltransferase</fullName>
    </recommendedName>
</protein>
<proteinExistence type="predicted"/>
<dbReference type="GO" id="GO:0008757">
    <property type="term" value="F:S-adenosylmethionine-dependent methyltransferase activity"/>
    <property type="evidence" value="ECO:0007669"/>
    <property type="project" value="UniProtKB-ARBA"/>
</dbReference>
<dbReference type="PANTHER" id="PTHR14614">
    <property type="entry name" value="HEPATOCELLULAR CARCINOMA-ASSOCIATED ANTIGEN"/>
    <property type="match status" value="1"/>
</dbReference>
<reference evidence="1 2" key="1">
    <citation type="submission" date="2019-04" db="EMBL/GenBank/DDBJ databases">
        <title>Comparative genomics and transcriptomics to analyze fruiting body development in filamentous ascomycetes.</title>
        <authorList>
            <consortium name="DOE Joint Genome Institute"/>
            <person name="Lutkenhaus R."/>
            <person name="Traeger S."/>
            <person name="Breuer J."/>
            <person name="Kuo A."/>
            <person name="Lipzen A."/>
            <person name="Pangilinan J."/>
            <person name="Dilworth D."/>
            <person name="Sandor L."/>
            <person name="Poggeler S."/>
            <person name="Barry K."/>
            <person name="Grigoriev I.V."/>
            <person name="Nowrousian M."/>
        </authorList>
    </citation>
    <scope>NUCLEOTIDE SEQUENCE [LARGE SCALE GENOMIC DNA]</scope>
    <source>
        <strain evidence="1 2">CBS 389.68</strain>
    </source>
</reference>
<evidence type="ECO:0008006" key="3">
    <source>
        <dbReference type="Google" id="ProtNLM"/>
    </source>
</evidence>
<dbReference type="InterPro" id="IPR029063">
    <property type="entry name" value="SAM-dependent_MTases_sf"/>
</dbReference>
<dbReference type="SUPFAM" id="SSF53335">
    <property type="entry name" value="S-adenosyl-L-methionine-dependent methyltransferases"/>
    <property type="match status" value="1"/>
</dbReference>
<keyword evidence="2" id="KW-1185">Reference proteome</keyword>
<gene>
    <name evidence="1" type="ORF">EX30DRAFT_337155</name>
</gene>
<dbReference type="InterPro" id="IPR019410">
    <property type="entry name" value="Methyltransf_16"/>
</dbReference>
<dbReference type="Pfam" id="PF10294">
    <property type="entry name" value="Methyltransf_16"/>
    <property type="match status" value="1"/>
</dbReference>
<organism evidence="1 2">
    <name type="scientific">Ascodesmis nigricans</name>
    <dbReference type="NCBI Taxonomy" id="341454"/>
    <lineage>
        <taxon>Eukaryota</taxon>
        <taxon>Fungi</taxon>
        <taxon>Dikarya</taxon>
        <taxon>Ascomycota</taxon>
        <taxon>Pezizomycotina</taxon>
        <taxon>Pezizomycetes</taxon>
        <taxon>Pezizales</taxon>
        <taxon>Ascodesmidaceae</taxon>
        <taxon>Ascodesmis</taxon>
    </lineage>
</organism>
<name>A0A4S2N680_9PEZI</name>
<dbReference type="OrthoDB" id="407325at2759"/>
<dbReference type="GO" id="GO:0005737">
    <property type="term" value="C:cytoplasm"/>
    <property type="evidence" value="ECO:0007669"/>
    <property type="project" value="TreeGrafter"/>
</dbReference>
<dbReference type="Proteomes" id="UP000298138">
    <property type="component" value="Unassembled WGS sequence"/>
</dbReference>
<dbReference type="PANTHER" id="PTHR14614:SF104">
    <property type="entry name" value="N-METHYLTRANSFERASE, PUTATIVE (AFU_ORTHOLOGUE AFUA_1G17750)-RELATED"/>
    <property type="match status" value="1"/>
</dbReference>
<sequence>MVLITDKVTHITSDNDHDEAVDIFEEALFTIFQDARNQHGEPGEYVLYKSGTEQYGDIKLRLANPNPEDVRCFAHFLWNAGVQAAEMITVTNEFDVQDQIVLELGAGAALPGILCALAGAREVVLSDYPAPSILENITLNANVNLPPTIRPNVTIQGHVWGEESDELCTARAGTFTRIIAADCMWMADQNPNLAKTIRTMLDPENGVCLAIAGFHTGRQKVVGFFEAVEKEGLEPIGKVFERDVEGVERDWAVDRGFEDPVERKRWLTIAFLRVKKPMAQS</sequence>
<evidence type="ECO:0000313" key="2">
    <source>
        <dbReference type="Proteomes" id="UP000298138"/>
    </source>
</evidence>
<evidence type="ECO:0000313" key="1">
    <source>
        <dbReference type="EMBL" id="TGZ84656.1"/>
    </source>
</evidence>
<dbReference type="EMBL" id="ML220112">
    <property type="protein sequence ID" value="TGZ84656.1"/>
    <property type="molecule type" value="Genomic_DNA"/>
</dbReference>